<gene>
    <name evidence="2" type="ORF">BaRGS_00015066</name>
</gene>
<dbReference type="PANTHER" id="PTHR16897:SF2">
    <property type="entry name" value="OS03G0226600 PROTEIN"/>
    <property type="match status" value="1"/>
</dbReference>
<protein>
    <recommendedName>
        <fullName evidence="1">Apple domain-containing protein</fullName>
    </recommendedName>
</protein>
<evidence type="ECO:0000313" key="3">
    <source>
        <dbReference type="Proteomes" id="UP001519460"/>
    </source>
</evidence>
<sequence length="1084" mass="120741">MDAEFVNPLDHKDNGKLPAPNEKGEFYLKFFVFTWIYPLGPCTLRMHFDAGGAMGVSFDVETKAIEQITNTVFRPWVSGKFNAELSLNILVAKAGIRLTGYIMKTSFPLTLSTNFGKQPVRCTKRLDAELVPLELILKSWVEILKIFKFDSVLWHWKADTIRGNIMEKECRKDDHDPPEFKPLNTPGPGYLPALIVRQVPNRHPHDPAFKLEFNVEDEDSDVKLWYAVGDYEGGTNVVGWTELRGESLLVPAILPCGIPLYFMVKARNSQGLESTESSSLTTYDCTFPDGRVDMAYKCTSHPHKLRANVIVFDDSELVPDRLSHGVGYSPSSHGHEVVDWLPLNLSNSQSNPSATGDLKKFSSPRPGRLNKTPLKTATLVTASACASECLKQIKCVSFTYNQYLHVCELQEVTEGASAERKPDGHFETYERLGKAYAATLRYENLRLHHGMKYYVNADINNVLGYRAVLTSEGTMVDYTPPEPGPLGHLWRDFLVVGGCNASIIQRCEDPAPSARNHRIIITGSMSSTIFNGNRKGQNMRHTVENYHVSANWDGFKDEECGIHGYTWAVGTTVCGTDVASFRDPHTSIPNPDDWTYTGLVKDLHLQDGRYYTTVQAVNDVLHGGDLVTTVCHSTPFVVDTSPPNMNSVEEFLFDESFRFLVVYYNATDDTSGIARMEFGLGKTKYDVMIRRYLPFEIRGQGANTYLVNEEFETEEGVPAWIRLKVVNNVMLSATGSSDSPILIDYSPPVPGDVLDGARLGLDICCQNSTTEICAQWVDFHDPESNIDSYFWGVGLTEGSDDIVPFTKLTSYDKQSCVHVQLQHNVTYFSTVVANNKALNTKSSNASSNGLLIDITPPVPGNVSDGAMVTDDEDYTSETATVTTSWAGFYDPESGLAPYSLSVFINDELENTFSGIDIDKLQYTDHAFSLQHRDIVTAELQATNRAGSNVKVVSDGMLVDHTPPDLVYMATENKTRYQQRDDTLDLTWEFQDLDSGIAEYRCQILELFQGRKSKFWPVTDDNHVIRLNATSPPATELHLDGVKLQNGAAYSLKVTALNRAKMATSEESEGVTIDTTPPVILEVIF</sequence>
<organism evidence="2 3">
    <name type="scientific">Batillaria attramentaria</name>
    <dbReference type="NCBI Taxonomy" id="370345"/>
    <lineage>
        <taxon>Eukaryota</taxon>
        <taxon>Metazoa</taxon>
        <taxon>Spiralia</taxon>
        <taxon>Lophotrochozoa</taxon>
        <taxon>Mollusca</taxon>
        <taxon>Gastropoda</taxon>
        <taxon>Caenogastropoda</taxon>
        <taxon>Sorbeoconcha</taxon>
        <taxon>Cerithioidea</taxon>
        <taxon>Batillariidae</taxon>
        <taxon>Batillaria</taxon>
    </lineage>
</organism>
<proteinExistence type="predicted"/>
<dbReference type="SUPFAM" id="SSF57414">
    <property type="entry name" value="Hairpin loop containing domain-like"/>
    <property type="match status" value="1"/>
</dbReference>
<dbReference type="InterPro" id="IPR036116">
    <property type="entry name" value="FN3_sf"/>
</dbReference>
<dbReference type="SUPFAM" id="SSF49265">
    <property type="entry name" value="Fibronectin type III"/>
    <property type="match status" value="1"/>
</dbReference>
<dbReference type="PROSITE" id="PS50948">
    <property type="entry name" value="PAN"/>
    <property type="match status" value="1"/>
</dbReference>
<reference evidence="2 3" key="1">
    <citation type="journal article" date="2023" name="Sci. Data">
        <title>Genome assembly of the Korean intertidal mud-creeper Batillaria attramentaria.</title>
        <authorList>
            <person name="Patra A.K."/>
            <person name="Ho P.T."/>
            <person name="Jun S."/>
            <person name="Lee S.J."/>
            <person name="Kim Y."/>
            <person name="Won Y.J."/>
        </authorList>
    </citation>
    <scope>NUCLEOTIDE SEQUENCE [LARGE SCALE GENOMIC DNA]</scope>
    <source>
        <strain evidence="2">Wonlab-2016</strain>
    </source>
</reference>
<dbReference type="AlphaFoldDB" id="A0ABD0L3Y7"/>
<comment type="caution">
    <text evidence="2">The sequence shown here is derived from an EMBL/GenBank/DDBJ whole genome shotgun (WGS) entry which is preliminary data.</text>
</comment>
<dbReference type="Proteomes" id="UP001519460">
    <property type="component" value="Unassembled WGS sequence"/>
</dbReference>
<evidence type="ECO:0000313" key="2">
    <source>
        <dbReference type="EMBL" id="KAK7493737.1"/>
    </source>
</evidence>
<feature type="domain" description="Apple" evidence="1">
    <location>
        <begin position="354"/>
        <end position="433"/>
    </location>
</feature>
<keyword evidence="3" id="KW-1185">Reference proteome</keyword>
<dbReference type="EMBL" id="JACVVK020000090">
    <property type="protein sequence ID" value="KAK7493737.1"/>
    <property type="molecule type" value="Genomic_DNA"/>
</dbReference>
<dbReference type="Pfam" id="PF00024">
    <property type="entry name" value="PAN_1"/>
    <property type="match status" value="1"/>
</dbReference>
<dbReference type="InterPro" id="IPR003609">
    <property type="entry name" value="Pan_app"/>
</dbReference>
<dbReference type="PANTHER" id="PTHR16897">
    <property type="entry name" value="OS10G0105400 PROTEIN"/>
    <property type="match status" value="1"/>
</dbReference>
<name>A0ABD0L3Y7_9CAEN</name>
<dbReference type="Gene3D" id="3.50.4.10">
    <property type="entry name" value="Hepatocyte Growth Factor"/>
    <property type="match status" value="1"/>
</dbReference>
<evidence type="ECO:0000259" key="1">
    <source>
        <dbReference type="PROSITE" id="PS50948"/>
    </source>
</evidence>
<accession>A0ABD0L3Y7</accession>